<evidence type="ECO:0000313" key="8">
    <source>
        <dbReference type="Proteomes" id="UP000286715"/>
    </source>
</evidence>
<feature type="transmembrane region" description="Helical" evidence="6">
    <location>
        <begin position="385"/>
        <end position="407"/>
    </location>
</feature>
<keyword evidence="2" id="KW-1003">Cell membrane</keyword>
<feature type="transmembrane region" description="Helical" evidence="6">
    <location>
        <begin position="216"/>
        <end position="236"/>
    </location>
</feature>
<dbReference type="InterPro" id="IPR002797">
    <property type="entry name" value="Polysacc_synth"/>
</dbReference>
<dbReference type="InterPro" id="IPR050833">
    <property type="entry name" value="Poly_Biosynth_Transport"/>
</dbReference>
<evidence type="ECO:0000256" key="5">
    <source>
        <dbReference type="ARBA" id="ARBA00023136"/>
    </source>
</evidence>
<name>A0A401XN46_9FLAO</name>
<dbReference type="PANTHER" id="PTHR30250:SF11">
    <property type="entry name" value="O-ANTIGEN TRANSPORTER-RELATED"/>
    <property type="match status" value="1"/>
</dbReference>
<evidence type="ECO:0000256" key="2">
    <source>
        <dbReference type="ARBA" id="ARBA00022475"/>
    </source>
</evidence>
<proteinExistence type="predicted"/>
<dbReference type="Pfam" id="PF01943">
    <property type="entry name" value="Polysacc_synt"/>
    <property type="match status" value="1"/>
</dbReference>
<dbReference type="EMBL" id="BHZE01000022">
    <property type="protein sequence ID" value="GCD78393.1"/>
    <property type="molecule type" value="Genomic_DNA"/>
</dbReference>
<feature type="transmembrane region" description="Helical" evidence="6">
    <location>
        <begin position="295"/>
        <end position="315"/>
    </location>
</feature>
<feature type="transmembrane region" description="Helical" evidence="6">
    <location>
        <begin position="256"/>
        <end position="274"/>
    </location>
</feature>
<keyword evidence="3 6" id="KW-0812">Transmembrane</keyword>
<feature type="transmembrane region" description="Helical" evidence="6">
    <location>
        <begin position="359"/>
        <end position="379"/>
    </location>
</feature>
<keyword evidence="4 6" id="KW-1133">Transmembrane helix</keyword>
<accession>A0A401XN46</accession>
<feature type="transmembrane region" description="Helical" evidence="6">
    <location>
        <begin position="39"/>
        <end position="60"/>
    </location>
</feature>
<comment type="subcellular location">
    <subcellularLocation>
        <location evidence="1">Cell membrane</location>
        <topology evidence="1">Multi-pass membrane protein</topology>
    </subcellularLocation>
</comment>
<evidence type="ECO:0000313" key="7">
    <source>
        <dbReference type="EMBL" id="GCD78393.1"/>
    </source>
</evidence>
<feature type="transmembrane region" description="Helical" evidence="6">
    <location>
        <begin position="141"/>
        <end position="163"/>
    </location>
</feature>
<dbReference type="PANTHER" id="PTHR30250">
    <property type="entry name" value="PST FAMILY PREDICTED COLANIC ACID TRANSPORTER"/>
    <property type="match status" value="1"/>
</dbReference>
<dbReference type="OrthoDB" id="9815702at2"/>
<evidence type="ECO:0000256" key="1">
    <source>
        <dbReference type="ARBA" id="ARBA00004651"/>
    </source>
</evidence>
<evidence type="ECO:0000256" key="3">
    <source>
        <dbReference type="ARBA" id="ARBA00022692"/>
    </source>
</evidence>
<protein>
    <submittedName>
        <fullName evidence="7">Polisoprenol-linked O-antigen transporter</fullName>
    </submittedName>
</protein>
<dbReference type="GO" id="GO:0005886">
    <property type="term" value="C:plasma membrane"/>
    <property type="evidence" value="ECO:0007669"/>
    <property type="project" value="UniProtKB-SubCell"/>
</dbReference>
<feature type="transmembrane region" description="Helical" evidence="6">
    <location>
        <begin position="112"/>
        <end position="129"/>
    </location>
</feature>
<feature type="transmembrane region" description="Helical" evidence="6">
    <location>
        <begin position="327"/>
        <end position="347"/>
    </location>
</feature>
<feature type="transmembrane region" description="Helical" evidence="6">
    <location>
        <begin position="169"/>
        <end position="195"/>
    </location>
</feature>
<evidence type="ECO:0000256" key="6">
    <source>
        <dbReference type="SAM" id="Phobius"/>
    </source>
</evidence>
<dbReference type="RefSeq" id="WP_124398450.1">
    <property type="nucleotide sequence ID" value="NZ_BHZE01000022.1"/>
</dbReference>
<keyword evidence="5 6" id="KW-0472">Membrane</keyword>
<gene>
    <name evidence="7" type="primary">rfbX</name>
    <name evidence="7" type="ORF">JCM31826_18750</name>
</gene>
<feature type="transmembrane region" description="Helical" evidence="6">
    <location>
        <begin position="81"/>
        <end position="106"/>
    </location>
</feature>
<keyword evidence="8" id="KW-1185">Reference proteome</keyword>
<dbReference type="Proteomes" id="UP000286715">
    <property type="component" value="Unassembled WGS sequence"/>
</dbReference>
<reference evidence="7 8" key="1">
    <citation type="submission" date="2018-11" db="EMBL/GenBank/DDBJ databases">
        <title>Schleiferia aggregans sp. nov., a moderately thermophilic heterotrophic bacterium isolated from microbial mats at a terrestrial hot spring.</title>
        <authorList>
            <person name="Iino T."/>
            <person name="Ohkuma M."/>
            <person name="Haruta S."/>
        </authorList>
    </citation>
    <scope>NUCLEOTIDE SEQUENCE [LARGE SCALE GENOMIC DNA]</scope>
    <source>
        <strain evidence="7 8">LA</strain>
    </source>
</reference>
<comment type="caution">
    <text evidence="7">The sequence shown here is derived from an EMBL/GenBank/DDBJ whole genome shotgun (WGS) entry which is preliminary data.</text>
</comment>
<sequence>MSGVLFRNFSYITLSQAANYLIPLITIPYISRVVGVEKFGWLEFSYSVVLYFIQLVEYSFDITATRRMAVISHNPILVSRLFSTVFWSKMILWALSTVIFGLLLATNTIFRAYAWPLLGYYFITFSFVLSQNWFFQGLQKLGVVALANVGLKLIFAILLFLFVKAESDYYLVAVSTTVGYLLVSMVTFWYAFRLIPELRVYFPGFKLIIRNIKNGFYIFSAGMANKFYALSGMYWAGTLLGTAQLGHFSAAHKLYMVVQSMMFYPVQMTLLPHLSKKMMEGFEVYKKTFFRYLKWILLSTSLVSVLLYLMSPFVFKVLFGKDFLHAHTLFDLFIPSLIAGVFINLIVYQAFIHLKRDDLHFKVLVVLMVISITGNYIAIKHFGAIGGAGFRSIMDMLYVLLSWWWLLRAFKQYLTKA</sequence>
<dbReference type="AlphaFoldDB" id="A0A401XN46"/>
<organism evidence="7 8">
    <name type="scientific">Thermaurantimonas aggregans</name>
    <dbReference type="NCBI Taxonomy" id="2173829"/>
    <lineage>
        <taxon>Bacteria</taxon>
        <taxon>Pseudomonadati</taxon>
        <taxon>Bacteroidota</taxon>
        <taxon>Flavobacteriia</taxon>
        <taxon>Flavobacteriales</taxon>
        <taxon>Schleiferiaceae</taxon>
        <taxon>Thermaurantimonas</taxon>
    </lineage>
</organism>
<evidence type="ECO:0000256" key="4">
    <source>
        <dbReference type="ARBA" id="ARBA00022989"/>
    </source>
</evidence>